<name>A0AAN0RVD8_9BURK</name>
<organism evidence="1 2">
    <name type="scientific">Burkholderia cenocepacia</name>
    <dbReference type="NCBI Taxonomy" id="95486"/>
    <lineage>
        <taxon>Bacteria</taxon>
        <taxon>Pseudomonadati</taxon>
        <taxon>Pseudomonadota</taxon>
        <taxon>Betaproteobacteria</taxon>
        <taxon>Burkholderiales</taxon>
        <taxon>Burkholderiaceae</taxon>
        <taxon>Burkholderia</taxon>
        <taxon>Burkholderia cepacia complex</taxon>
    </lineage>
</organism>
<dbReference type="Proteomes" id="UP000029413">
    <property type="component" value="Chromosome 2"/>
</dbReference>
<gene>
    <name evidence="1" type="ORF">DM39_5671</name>
</gene>
<dbReference type="AlphaFoldDB" id="A0AAN0RVD8"/>
<sequence length="312" mass="34869">MKRFQFYFSVASSHSAAEPDYSGSHITEITSGDFFEHAQCFGYDITSASIDTIDGRYQVSVEMRNDIDIDDAVYFVESFASFTTYLLSFGQNHFYGSPFIDVAYGEFYRDNGDGLRDHLNLEVTRRFGIDRLPSNVPELHELAHFFFLGMQSNNVKAKYFNLFLILEALEASPLGRTMYADGTLFTESDKQLIRDAANRLGDQRKAGIVLRVLSQTDDPRHVKLSGILHRLGITDFQHLEGQPAVPVTPTIMKELIQTRNKLFHKGNAIDENLIWGTLIPITRRVVTALLENPSALAPSTGASPTTTAAVAT</sequence>
<proteinExistence type="predicted"/>
<keyword evidence="2" id="KW-1185">Reference proteome</keyword>
<evidence type="ECO:0000313" key="2">
    <source>
        <dbReference type="Proteomes" id="UP000029413"/>
    </source>
</evidence>
<dbReference type="KEGG" id="bcen:DM39_5671"/>
<reference evidence="1 2" key="1">
    <citation type="submission" date="2014-05" db="EMBL/GenBank/DDBJ databases">
        <authorList>
            <person name="Bishop-Lilly K.A."/>
            <person name="Broomall S.M."/>
            <person name="Chain P.S."/>
            <person name="Chertkov O."/>
            <person name="Coyne S.R."/>
            <person name="Daligault H.E."/>
            <person name="Davenport K.W."/>
            <person name="Erkkila T."/>
            <person name="Frey K.G."/>
            <person name="Gibbons H.S."/>
            <person name="Gu W."/>
            <person name="Jaissle J."/>
            <person name="Johnson S.L."/>
            <person name="Koroleva G.I."/>
            <person name="Ladner J.T."/>
            <person name="Lo C.-C."/>
            <person name="Minogue T.D."/>
            <person name="Munk C."/>
            <person name="Palacios G.F."/>
            <person name="Redden C.L."/>
            <person name="Rosenzweig C.N."/>
            <person name="Scholz M.B."/>
            <person name="Teshima H."/>
            <person name="Xu Y."/>
        </authorList>
    </citation>
    <scope>NUCLEOTIDE SEQUENCE [LARGE SCALE GENOMIC DNA]</scope>
    <source>
        <strain evidence="1 2">DDS 22E-1</strain>
    </source>
</reference>
<dbReference type="EMBL" id="CP007784">
    <property type="protein sequence ID" value="AIO34420.1"/>
    <property type="molecule type" value="Genomic_DNA"/>
</dbReference>
<evidence type="ECO:0000313" key="1">
    <source>
        <dbReference type="EMBL" id="AIO34420.1"/>
    </source>
</evidence>
<accession>A0AAN0RVD8</accession>
<protein>
    <submittedName>
        <fullName evidence="1">Uncharacterized protein</fullName>
    </submittedName>
</protein>